<reference evidence="3" key="1">
    <citation type="submission" date="2016-10" db="EMBL/GenBank/DDBJ databases">
        <authorList>
            <person name="Varghese N."/>
            <person name="Submissions S."/>
        </authorList>
    </citation>
    <scope>NUCLEOTIDE SEQUENCE [LARGE SCALE GENOMIC DNA]</scope>
    <source>
        <strain evidence="3">DSM 15718</strain>
    </source>
</reference>
<feature type="transmembrane region" description="Helical" evidence="1">
    <location>
        <begin position="66"/>
        <end position="84"/>
    </location>
</feature>
<accession>A0A1H2Y3R0</accession>
<dbReference type="EMBL" id="FNMV01000006">
    <property type="protein sequence ID" value="SDW99822.1"/>
    <property type="molecule type" value="Genomic_DNA"/>
</dbReference>
<proteinExistence type="predicted"/>
<feature type="transmembrane region" description="Helical" evidence="1">
    <location>
        <begin position="113"/>
        <end position="135"/>
    </location>
</feature>
<keyword evidence="1" id="KW-0472">Membrane</keyword>
<sequence>MNSTLLLNISRFILLLAVQIVIFNNMNFLGYIIPLPYILFIILYPVNGNRSGLLLASFLLGLTMDLFSNSGGIHATACLVLAYVRPTIFKFSFGVSYEYQTIKLNDVLTPERFSFILMSVVIHHITLFILEAFQVSFFWDILLRTVLSTVFTIISCIIIIYLIKPNKR</sequence>
<keyword evidence="1" id="KW-0812">Transmembrane</keyword>
<keyword evidence="1" id="KW-1133">Transmembrane helix</keyword>
<protein>
    <submittedName>
        <fullName evidence="2">Rod shape-determining protein MreD</fullName>
    </submittedName>
</protein>
<keyword evidence="3" id="KW-1185">Reference proteome</keyword>
<feature type="transmembrane region" description="Helical" evidence="1">
    <location>
        <begin position="141"/>
        <end position="163"/>
    </location>
</feature>
<evidence type="ECO:0000256" key="1">
    <source>
        <dbReference type="SAM" id="Phobius"/>
    </source>
</evidence>
<organism evidence="2 3">
    <name type="scientific">Flavobacterium degerlachei</name>
    <dbReference type="NCBI Taxonomy" id="229203"/>
    <lineage>
        <taxon>Bacteria</taxon>
        <taxon>Pseudomonadati</taxon>
        <taxon>Bacteroidota</taxon>
        <taxon>Flavobacteriia</taxon>
        <taxon>Flavobacteriales</taxon>
        <taxon>Flavobacteriaceae</taxon>
        <taxon>Flavobacterium</taxon>
    </lineage>
</organism>
<evidence type="ECO:0000313" key="2">
    <source>
        <dbReference type="EMBL" id="SDW99822.1"/>
    </source>
</evidence>
<gene>
    <name evidence="2" type="ORF">SAMN05444338_10699</name>
</gene>
<dbReference type="AlphaFoldDB" id="A0A1H2Y3R0"/>
<name>A0A1H2Y3R0_9FLAO</name>
<dbReference type="Proteomes" id="UP000198569">
    <property type="component" value="Unassembled WGS sequence"/>
</dbReference>
<dbReference type="OrthoDB" id="1132160at2"/>
<dbReference type="STRING" id="229203.SAMN05444338_10699"/>
<dbReference type="RefSeq" id="WP_091431430.1">
    <property type="nucleotide sequence ID" value="NZ_FNMV01000006.1"/>
</dbReference>
<feature type="transmembrane region" description="Helical" evidence="1">
    <location>
        <begin position="28"/>
        <end position="46"/>
    </location>
</feature>
<evidence type="ECO:0000313" key="3">
    <source>
        <dbReference type="Proteomes" id="UP000198569"/>
    </source>
</evidence>